<dbReference type="AlphaFoldDB" id="A0ABC8T9K7"/>
<feature type="transmembrane region" description="Helical" evidence="8">
    <location>
        <begin position="371"/>
        <end position="392"/>
    </location>
</feature>
<dbReference type="EMBL" id="CAUOFW020004536">
    <property type="protein sequence ID" value="CAK9166099.1"/>
    <property type="molecule type" value="Genomic_DNA"/>
</dbReference>
<dbReference type="Proteomes" id="UP001642360">
    <property type="component" value="Unassembled WGS sequence"/>
</dbReference>
<evidence type="ECO:0000313" key="9">
    <source>
        <dbReference type="EMBL" id="CAK9166099.1"/>
    </source>
</evidence>
<gene>
    <name evidence="9" type="ORF">ILEXP_LOCUS35310</name>
</gene>
<feature type="transmembrane region" description="Helical" evidence="8">
    <location>
        <begin position="573"/>
        <end position="596"/>
    </location>
</feature>
<dbReference type="CDD" id="cd17416">
    <property type="entry name" value="MFS_NPF1_2"/>
    <property type="match status" value="1"/>
</dbReference>
<accession>A0ABC8T9K7</accession>
<dbReference type="Pfam" id="PF00854">
    <property type="entry name" value="PTR2"/>
    <property type="match status" value="1"/>
</dbReference>
<dbReference type="Gene3D" id="1.20.1250.20">
    <property type="entry name" value="MFS general substrate transporter like domains"/>
    <property type="match status" value="1"/>
</dbReference>
<dbReference type="InterPro" id="IPR000109">
    <property type="entry name" value="POT_fam"/>
</dbReference>
<evidence type="ECO:0000256" key="6">
    <source>
        <dbReference type="ARBA" id="ARBA00044504"/>
    </source>
</evidence>
<keyword evidence="10" id="KW-1185">Reference proteome</keyword>
<feature type="transmembrane region" description="Helical" evidence="8">
    <location>
        <begin position="178"/>
        <end position="202"/>
    </location>
</feature>
<sequence>MPTTKISQSYLSKSFILITVLVFTPSIILKAHTHTPHTQMEGGEEEKMDTNTEENQLLDNSSKPRKGGLRTMPFIIVNESFERVASYGLMPNMVFYLMNGYGMDAVGASNVLYVWSAASNGLAIVGAFLSDSYLGRFKVIALGSIASLLGMIVLWLTAMIPQLQPSQSNSATAAQLALLFSSFGLMSIGAGCIRPCSIAFGADQLANKENPNNERVLESFFNWYYASTGVSTVLALTVIVYIQENLGWAVGFGVPAILMVFSAVMFYLGSSLYIKAKVGESLLAGFVQVSVVAFKKRNISLPLPGNDDGFYHRNRESKIAPTENLRWLNKACVIQDPESELNPDGSASNPWTLCTVEQVESLKALLRIIPMWSTGIMLLVALSQGSFTMLQITTMDRHFLGFEIPAGSFNVFMIVTLTLWIAFYDRVLVPILSRHTRQARGLSPKVRMGIGLILSCVAMSVTAIVETIRRAKAIEDGFEDDPNAVVDMSAMWMVPQYALLGLAEAFNAIGQIEFFYTQFPKTMASIGVAIYTMGLAVASLLGSLLVNIVDDVTGKGGNISWLASNINKGHLEYYFGLVTFLCVVNFVYYLICCLYYDRSENRTTRLSRAVEEEAEYTPLTSAS</sequence>
<evidence type="ECO:0000256" key="3">
    <source>
        <dbReference type="ARBA" id="ARBA00022692"/>
    </source>
</evidence>
<feature type="transmembrane region" description="Helical" evidence="8">
    <location>
        <begin position="497"/>
        <end position="516"/>
    </location>
</feature>
<name>A0ABC8T9K7_9AQUA</name>
<feature type="region of interest" description="Disordered" evidence="7">
    <location>
        <begin position="34"/>
        <end position="65"/>
    </location>
</feature>
<evidence type="ECO:0000256" key="2">
    <source>
        <dbReference type="ARBA" id="ARBA00005982"/>
    </source>
</evidence>
<feature type="transmembrane region" description="Helical" evidence="8">
    <location>
        <begin position="223"/>
        <end position="242"/>
    </location>
</feature>
<comment type="caution">
    <text evidence="9">The sequence shown here is derived from an EMBL/GenBank/DDBJ whole genome shotgun (WGS) entry which is preliminary data.</text>
</comment>
<reference evidence="9 10" key="1">
    <citation type="submission" date="2024-02" db="EMBL/GenBank/DDBJ databases">
        <authorList>
            <person name="Vignale AGUSTIN F."/>
            <person name="Sosa J E."/>
            <person name="Modenutti C."/>
        </authorList>
    </citation>
    <scope>NUCLEOTIDE SEQUENCE [LARGE SCALE GENOMIC DNA]</scope>
</reference>
<keyword evidence="5 8" id="KW-0472">Membrane</keyword>
<evidence type="ECO:0000256" key="8">
    <source>
        <dbReference type="SAM" id="Phobius"/>
    </source>
</evidence>
<protein>
    <submittedName>
        <fullName evidence="9">Uncharacterized protein</fullName>
    </submittedName>
</protein>
<keyword evidence="4 8" id="KW-1133">Transmembrane helix</keyword>
<comment type="similarity">
    <text evidence="2">Belongs to the major facilitator superfamily. Proton-dependent oligopeptide transporter (POT/PTR) (TC 2.A.17) family.</text>
</comment>
<feature type="transmembrane region" description="Helical" evidence="8">
    <location>
        <begin position="12"/>
        <end position="31"/>
    </location>
</feature>
<dbReference type="GO" id="GO:0016020">
    <property type="term" value="C:membrane"/>
    <property type="evidence" value="ECO:0007669"/>
    <property type="project" value="UniProtKB-SubCell"/>
</dbReference>
<dbReference type="SUPFAM" id="SSF103473">
    <property type="entry name" value="MFS general substrate transporter"/>
    <property type="match status" value="2"/>
</dbReference>
<feature type="transmembrane region" description="Helical" evidence="8">
    <location>
        <begin position="404"/>
        <end position="425"/>
    </location>
</feature>
<dbReference type="PANTHER" id="PTHR11654">
    <property type="entry name" value="OLIGOPEPTIDE TRANSPORTER-RELATED"/>
    <property type="match status" value="1"/>
</dbReference>
<feature type="transmembrane region" description="Helical" evidence="8">
    <location>
        <begin position="248"/>
        <end position="268"/>
    </location>
</feature>
<comment type="subcellular location">
    <subcellularLocation>
        <location evidence="1">Membrane</location>
        <topology evidence="1">Multi-pass membrane protein</topology>
    </subcellularLocation>
</comment>
<evidence type="ECO:0000256" key="4">
    <source>
        <dbReference type="ARBA" id="ARBA00022989"/>
    </source>
</evidence>
<feature type="transmembrane region" description="Helical" evidence="8">
    <location>
        <begin position="112"/>
        <end position="130"/>
    </location>
</feature>
<evidence type="ECO:0000313" key="10">
    <source>
        <dbReference type="Proteomes" id="UP001642360"/>
    </source>
</evidence>
<organism evidence="9 10">
    <name type="scientific">Ilex paraguariensis</name>
    <name type="common">yerba mate</name>
    <dbReference type="NCBI Taxonomy" id="185542"/>
    <lineage>
        <taxon>Eukaryota</taxon>
        <taxon>Viridiplantae</taxon>
        <taxon>Streptophyta</taxon>
        <taxon>Embryophyta</taxon>
        <taxon>Tracheophyta</taxon>
        <taxon>Spermatophyta</taxon>
        <taxon>Magnoliopsida</taxon>
        <taxon>eudicotyledons</taxon>
        <taxon>Gunneridae</taxon>
        <taxon>Pentapetalae</taxon>
        <taxon>asterids</taxon>
        <taxon>campanulids</taxon>
        <taxon>Aquifoliales</taxon>
        <taxon>Aquifoliaceae</taxon>
        <taxon>Ilex</taxon>
    </lineage>
</organism>
<proteinExistence type="inferred from homology"/>
<feature type="transmembrane region" description="Helical" evidence="8">
    <location>
        <begin position="137"/>
        <end position="158"/>
    </location>
</feature>
<evidence type="ECO:0000256" key="5">
    <source>
        <dbReference type="ARBA" id="ARBA00023136"/>
    </source>
</evidence>
<dbReference type="InterPro" id="IPR036259">
    <property type="entry name" value="MFS_trans_sf"/>
</dbReference>
<evidence type="ECO:0000256" key="1">
    <source>
        <dbReference type="ARBA" id="ARBA00004141"/>
    </source>
</evidence>
<feature type="transmembrane region" description="Helical" evidence="8">
    <location>
        <begin position="528"/>
        <end position="549"/>
    </location>
</feature>
<comment type="similarity">
    <text evidence="6">Belongs to the major facilitator superfamily. Phosphate:H(+) symporter (TC 2.A.1.9) family.</text>
</comment>
<keyword evidence="3 8" id="KW-0812">Transmembrane</keyword>
<evidence type="ECO:0000256" key="7">
    <source>
        <dbReference type="SAM" id="MobiDB-lite"/>
    </source>
</evidence>
<feature type="transmembrane region" description="Helical" evidence="8">
    <location>
        <begin position="446"/>
        <end position="465"/>
    </location>
</feature>